<keyword evidence="5" id="KW-0067">ATP-binding</keyword>
<dbReference type="HOGENOM" id="CLU_000604_17_2_1"/>
<dbReference type="PROSITE" id="PS50929">
    <property type="entry name" value="ABC_TM1F"/>
    <property type="match status" value="2"/>
</dbReference>
<evidence type="ECO:0000256" key="2">
    <source>
        <dbReference type="ARBA" id="ARBA00022448"/>
    </source>
</evidence>
<feature type="compositionally biased region" description="Low complexity" evidence="8">
    <location>
        <begin position="631"/>
        <end position="640"/>
    </location>
</feature>
<evidence type="ECO:0000259" key="11">
    <source>
        <dbReference type="PROSITE" id="PS50929"/>
    </source>
</evidence>
<dbReference type="GO" id="GO:0005743">
    <property type="term" value="C:mitochondrial inner membrane"/>
    <property type="evidence" value="ECO:0007669"/>
    <property type="project" value="TreeGrafter"/>
</dbReference>
<feature type="transmembrane region" description="Helical" evidence="9">
    <location>
        <begin position="972"/>
        <end position="990"/>
    </location>
</feature>
<dbReference type="Pfam" id="PF00005">
    <property type="entry name" value="ABC_tran"/>
    <property type="match status" value="2"/>
</dbReference>
<dbReference type="eggNOG" id="KOG0055">
    <property type="taxonomic scope" value="Eukaryota"/>
</dbReference>
<dbReference type="Gene3D" id="3.40.50.300">
    <property type="entry name" value="P-loop containing nucleotide triphosphate hydrolases"/>
    <property type="match status" value="2"/>
</dbReference>
<accession>K1XMG0</accession>
<feature type="region of interest" description="Disordered" evidence="8">
    <location>
        <begin position="730"/>
        <end position="767"/>
    </location>
</feature>
<dbReference type="GO" id="GO:0016887">
    <property type="term" value="F:ATP hydrolysis activity"/>
    <property type="evidence" value="ECO:0007669"/>
    <property type="project" value="InterPro"/>
</dbReference>
<dbReference type="CDD" id="cd18577">
    <property type="entry name" value="ABC_6TM_Pgp_ABCB1_D1_like"/>
    <property type="match status" value="1"/>
</dbReference>
<protein>
    <submittedName>
        <fullName evidence="12">Bile salt export pump</fullName>
    </submittedName>
</protein>
<dbReference type="SMART" id="SM00382">
    <property type="entry name" value="AAA"/>
    <property type="match status" value="2"/>
</dbReference>
<dbReference type="PROSITE" id="PS50893">
    <property type="entry name" value="ABC_TRANSPORTER_2"/>
    <property type="match status" value="2"/>
</dbReference>
<evidence type="ECO:0000256" key="8">
    <source>
        <dbReference type="SAM" id="MobiDB-lite"/>
    </source>
</evidence>
<dbReference type="InterPro" id="IPR003593">
    <property type="entry name" value="AAA+_ATPase"/>
</dbReference>
<dbReference type="CDD" id="cd18578">
    <property type="entry name" value="ABC_6TM_Pgp_ABCB1_D2_like"/>
    <property type="match status" value="1"/>
</dbReference>
<keyword evidence="13" id="KW-1185">Reference proteome</keyword>
<dbReference type="OMA" id="TFWACLT"/>
<keyword evidence="6 9" id="KW-1133">Transmembrane helix</keyword>
<keyword evidence="2" id="KW-0813">Transport</keyword>
<feature type="domain" description="ABC transporter" evidence="10">
    <location>
        <begin position="1147"/>
        <end position="1401"/>
    </location>
</feature>
<dbReference type="GO" id="GO:0090374">
    <property type="term" value="P:oligopeptide export from mitochondrion"/>
    <property type="evidence" value="ECO:0007669"/>
    <property type="project" value="TreeGrafter"/>
</dbReference>
<comment type="subcellular location">
    <subcellularLocation>
        <location evidence="1">Membrane</location>
        <topology evidence="1">Multi-pass membrane protein</topology>
    </subcellularLocation>
</comment>
<feature type="transmembrane region" description="Helical" evidence="9">
    <location>
        <begin position="282"/>
        <end position="302"/>
    </location>
</feature>
<dbReference type="OrthoDB" id="6500128at2759"/>
<gene>
    <name evidence="12" type="ORF">MBM_08352</name>
</gene>
<feature type="transmembrane region" description="Helical" evidence="9">
    <location>
        <begin position="1088"/>
        <end position="1110"/>
    </location>
</feature>
<feature type="transmembrane region" description="Helical" evidence="9">
    <location>
        <begin position="43"/>
        <end position="70"/>
    </location>
</feature>
<dbReference type="SUPFAM" id="SSF90123">
    <property type="entry name" value="ABC transporter transmembrane region"/>
    <property type="match status" value="2"/>
</dbReference>
<organism evidence="12 13">
    <name type="scientific">Marssonina brunnea f. sp. multigermtubi (strain MB_m1)</name>
    <name type="common">Marssonina leaf spot fungus</name>
    <dbReference type="NCBI Taxonomy" id="1072389"/>
    <lineage>
        <taxon>Eukaryota</taxon>
        <taxon>Fungi</taxon>
        <taxon>Dikarya</taxon>
        <taxon>Ascomycota</taxon>
        <taxon>Pezizomycotina</taxon>
        <taxon>Leotiomycetes</taxon>
        <taxon>Helotiales</taxon>
        <taxon>Drepanopezizaceae</taxon>
        <taxon>Drepanopeziza</taxon>
    </lineage>
</organism>
<dbReference type="InterPro" id="IPR027417">
    <property type="entry name" value="P-loop_NTPase"/>
</dbReference>
<dbReference type="FunFam" id="3.40.50.300:FF:001471">
    <property type="entry name" value="P-loop containing nucleoside triphosphate hydrolase protein"/>
    <property type="match status" value="1"/>
</dbReference>
<evidence type="ECO:0000256" key="7">
    <source>
        <dbReference type="ARBA" id="ARBA00023136"/>
    </source>
</evidence>
<dbReference type="GeneID" id="18764287"/>
<feature type="domain" description="ABC transmembrane type-1" evidence="11">
    <location>
        <begin position="830"/>
        <end position="1115"/>
    </location>
</feature>
<dbReference type="STRING" id="1072389.K1XMG0"/>
<dbReference type="EMBL" id="JH921449">
    <property type="protein sequence ID" value="EKD13634.1"/>
    <property type="molecule type" value="Genomic_DNA"/>
</dbReference>
<reference evidence="12 13" key="1">
    <citation type="journal article" date="2012" name="BMC Genomics">
        <title>Sequencing the genome of Marssonina brunnea reveals fungus-poplar co-evolution.</title>
        <authorList>
            <person name="Zhu S."/>
            <person name="Cao Y.-Z."/>
            <person name="Jiang C."/>
            <person name="Tan B.-Y."/>
            <person name="Wang Z."/>
            <person name="Feng S."/>
            <person name="Zhang L."/>
            <person name="Su X.-H."/>
            <person name="Brejova B."/>
            <person name="Vinar T."/>
            <person name="Xu M."/>
            <person name="Wang M.-X."/>
            <person name="Zhang S.-G."/>
            <person name="Huang M.-R."/>
            <person name="Wu R."/>
            <person name="Zhou Y."/>
        </authorList>
    </citation>
    <scope>NUCLEOTIDE SEQUENCE [LARGE SCALE GENOMIC DNA]</scope>
    <source>
        <strain evidence="12 13">MB_m1</strain>
    </source>
</reference>
<dbReference type="InParanoid" id="K1XMG0"/>
<evidence type="ECO:0000256" key="9">
    <source>
        <dbReference type="SAM" id="Phobius"/>
    </source>
</evidence>
<dbReference type="GO" id="GO:0015421">
    <property type="term" value="F:ABC-type oligopeptide transporter activity"/>
    <property type="evidence" value="ECO:0007669"/>
    <property type="project" value="TreeGrafter"/>
</dbReference>
<feature type="transmembrane region" description="Helical" evidence="9">
    <location>
        <begin position="870"/>
        <end position="892"/>
    </location>
</feature>
<dbReference type="FunCoup" id="K1XMG0">
    <property type="interactions" value="726"/>
</dbReference>
<evidence type="ECO:0000313" key="12">
    <source>
        <dbReference type="EMBL" id="EKD13634.1"/>
    </source>
</evidence>
<evidence type="ECO:0000259" key="10">
    <source>
        <dbReference type="PROSITE" id="PS50893"/>
    </source>
</evidence>
<dbReference type="SUPFAM" id="SSF52540">
    <property type="entry name" value="P-loop containing nucleoside triphosphate hydrolases"/>
    <property type="match status" value="2"/>
</dbReference>
<evidence type="ECO:0000256" key="1">
    <source>
        <dbReference type="ARBA" id="ARBA00004141"/>
    </source>
</evidence>
<feature type="transmembrane region" description="Helical" evidence="9">
    <location>
        <begin position="173"/>
        <end position="191"/>
    </location>
</feature>
<sequence>MPASPDGSTDRLRGEPLDVNDSKDGGKVSWGSLFAFTTRQHTAIIVVALFATLVSALLKPASSIFFGKIFSVLTKFGLGTLNGQETIDGIKGWCIALVALGGVAWVAEGAFLGLWMVFGELQAKSAREQLFIGMLNKEMEWYDLRQDGIGSFLIRIQTQIRELQLAVSQPMGFLAYEIFGSCAALGLAFYYSWKLTLVVISTFPLAGVLLFFVSMQLGPAIEAQKRELTKASKYANTAITAINTVKAYNGQDQEVWQYCETIKNVAISYLIQARCNALQFGITKFVMVALFVQGFWFGLVLVKQGVDPGGILTTFYSCLAAMQAVETILPQWLVLRKGMSAGQTLKAIMSQMENGRAVTRMAGIFRPETCEGDIEIKGVSFAYPSNLQQIVLENASFFFPAGETTWIVGASGSGKSTLSNLILKYYEPLRGQVLIDGNSVQTLDSDWLRQNVTLVQQQSVLFNETILQNIEFGRSAPVTRADILQATKTADLEQTLYNLPDGLNTVVGSNGKSLSGGQQQRIALARARLRDSPIVILDEATSALDQTSREKVTQTVREWRKGKTTIVITHDVTQILGDEYVYVLEHGLVVQEGYRNKLAEKKHGTFASFLPEAQEQDNLPVITEQRRKSEPTSPTASSPPGYYDGRIPQEEDYITKILGMQQGSQAAFSRGTGPHGSRPLTLGGGAAQAYALQADRVWATPLPHLDDGVFQPFQSSMLRRPSLKEFLSPKPTQRKKFEPMPPPLAQDAMPVPGPEVPAKTKKTKRRSKLPAIHTGLIGSSQPVEQIELTTQLPVSIAAPNDEEGEKPASLKQIFGSIWPTLKWRDRFFLVLGFAAALVVAGGTPAFAYVFAKLLQVYYLVENRNAEALKWALILLGIAITDAAATFTTHYSLEHAGQAWVNTLRVEALKRIMAQPRSWFDKERNSPQRLNECLDRNAEEMRNLVGRFAGLIFTTFWMITISILWSFGLAWKLTLVALACAPVMYATTRLFNWTSARWESKSNKESDLASSIFTETFANIRVVRALTLESHFKRKYNAATEVTYHTGTLRGAYSGLLFGLSDTLSYLVTAVVFYYGAVLITQNERPLSAILEVVNLLLFGIANAVSMLSFVPQINTSRTTATHMLYLANLPLVPSSGGHKRLATPFPIVLNNLSFTYPTRPHIKTLDSVSLTFAAGTCTAIVGPSGSGKSTIASILLGLYAPDRPLPGQPPALTFGGIPIEECNVSSLRTYVSFVSQSSLLFPSSVLANIIYGLPPGSPFANVHAAVMAAREAGIHDFIASLPNGYATQIGEGGMGLSGGQAQRIAIARALVRRPMLLVMDEATSALDAVSADAIRETVKRLMDRGRDSAEGGTAVVLISHGLDMMRIADEVVVVEQGRVVERGAFDALRQRGGAFSRLVGYRKAAVEGRRKPLTPIRGRTRESWAATKRFSC</sequence>
<feature type="transmembrane region" description="Helical" evidence="9">
    <location>
        <begin position="1055"/>
        <end position="1076"/>
    </location>
</feature>
<feature type="transmembrane region" description="Helical" evidence="9">
    <location>
        <begin position="827"/>
        <end position="850"/>
    </location>
</feature>
<feature type="region of interest" description="Disordered" evidence="8">
    <location>
        <begin position="617"/>
        <end position="646"/>
    </location>
</feature>
<evidence type="ECO:0000256" key="6">
    <source>
        <dbReference type="ARBA" id="ARBA00022989"/>
    </source>
</evidence>
<name>K1XMG0_MARBU</name>
<dbReference type="Pfam" id="PF00664">
    <property type="entry name" value="ABC_membrane"/>
    <property type="match status" value="2"/>
</dbReference>
<feature type="domain" description="ABC transporter" evidence="10">
    <location>
        <begin position="374"/>
        <end position="611"/>
    </location>
</feature>
<dbReference type="InterPro" id="IPR039421">
    <property type="entry name" value="Type_1_exporter"/>
</dbReference>
<proteinExistence type="predicted"/>
<dbReference type="Gene3D" id="1.20.1560.10">
    <property type="entry name" value="ABC transporter type 1, transmembrane domain"/>
    <property type="match status" value="2"/>
</dbReference>
<evidence type="ECO:0000256" key="3">
    <source>
        <dbReference type="ARBA" id="ARBA00022692"/>
    </source>
</evidence>
<dbReference type="InterPro" id="IPR011527">
    <property type="entry name" value="ABC1_TM_dom"/>
</dbReference>
<dbReference type="PANTHER" id="PTHR43394">
    <property type="entry name" value="ATP-DEPENDENT PERMEASE MDL1, MITOCHONDRIAL"/>
    <property type="match status" value="1"/>
</dbReference>
<dbReference type="PROSITE" id="PS00211">
    <property type="entry name" value="ABC_TRANSPORTER_1"/>
    <property type="match status" value="1"/>
</dbReference>
<keyword evidence="7 9" id="KW-0472">Membrane</keyword>
<evidence type="ECO:0000256" key="5">
    <source>
        <dbReference type="ARBA" id="ARBA00022840"/>
    </source>
</evidence>
<dbReference type="Proteomes" id="UP000006753">
    <property type="component" value="Unassembled WGS sequence"/>
</dbReference>
<dbReference type="GO" id="GO:0005524">
    <property type="term" value="F:ATP binding"/>
    <property type="evidence" value="ECO:0007669"/>
    <property type="project" value="UniProtKB-KW"/>
</dbReference>
<feature type="transmembrane region" description="Helical" evidence="9">
    <location>
        <begin position="197"/>
        <end position="217"/>
    </location>
</feature>
<feature type="transmembrane region" description="Helical" evidence="9">
    <location>
        <begin position="943"/>
        <end position="966"/>
    </location>
</feature>
<keyword evidence="3 9" id="KW-0812">Transmembrane</keyword>
<dbReference type="KEGG" id="mbe:MBM_08352"/>
<feature type="domain" description="ABC transmembrane type-1" evidence="11">
    <location>
        <begin position="46"/>
        <end position="337"/>
    </location>
</feature>
<dbReference type="FunFam" id="3.40.50.300:FF:000604">
    <property type="entry name" value="ABC transporter B family member 28"/>
    <property type="match status" value="1"/>
</dbReference>
<evidence type="ECO:0000256" key="4">
    <source>
        <dbReference type="ARBA" id="ARBA00022741"/>
    </source>
</evidence>
<feature type="transmembrane region" description="Helical" evidence="9">
    <location>
        <begin position="314"/>
        <end position="335"/>
    </location>
</feature>
<evidence type="ECO:0000313" key="13">
    <source>
        <dbReference type="Proteomes" id="UP000006753"/>
    </source>
</evidence>
<feature type="transmembrane region" description="Helical" evidence="9">
    <location>
        <begin position="90"/>
        <end position="118"/>
    </location>
</feature>
<feature type="compositionally biased region" description="Basic and acidic residues" evidence="8">
    <location>
        <begin position="8"/>
        <end position="20"/>
    </location>
</feature>
<keyword evidence="4" id="KW-0547">Nucleotide-binding</keyword>
<feature type="region of interest" description="Disordered" evidence="8">
    <location>
        <begin position="1"/>
        <end position="20"/>
    </location>
</feature>
<dbReference type="InterPro" id="IPR017871">
    <property type="entry name" value="ABC_transporter-like_CS"/>
</dbReference>
<dbReference type="InterPro" id="IPR003439">
    <property type="entry name" value="ABC_transporter-like_ATP-bd"/>
</dbReference>
<dbReference type="InterPro" id="IPR036640">
    <property type="entry name" value="ABC1_TM_sf"/>
</dbReference>
<dbReference type="PANTHER" id="PTHR43394:SF15">
    <property type="entry name" value="ALPHA-FACTOR-TRANSPORTING ATPASE"/>
    <property type="match status" value="1"/>
</dbReference>